<evidence type="ECO:0000313" key="1">
    <source>
        <dbReference type="EMBL" id="CEK90515.1"/>
    </source>
</evidence>
<sequence length="51" mass="5581">MDFLSLSTLVIADQGKIAGDVQTLCGPKLRCTYTKHLAPLENSEGMKQETK</sequence>
<gene>
    <name evidence="1" type="primary">ORF177269</name>
</gene>
<protein>
    <submittedName>
        <fullName evidence="1">Uncharacterized protein</fullName>
    </submittedName>
</protein>
<dbReference type="EMBL" id="HACG01043650">
    <property type="protein sequence ID" value="CEK90515.1"/>
    <property type="molecule type" value="Transcribed_RNA"/>
</dbReference>
<reference evidence="1" key="1">
    <citation type="submission" date="2014-12" db="EMBL/GenBank/DDBJ databases">
        <title>Insight into the proteome of Arion vulgaris.</title>
        <authorList>
            <person name="Aradska J."/>
            <person name="Bulat T."/>
            <person name="Smidak R."/>
            <person name="Sarate P."/>
            <person name="Gangsoo J."/>
            <person name="Sialana F."/>
            <person name="Bilban M."/>
            <person name="Lubec G."/>
        </authorList>
    </citation>
    <scope>NUCLEOTIDE SEQUENCE</scope>
    <source>
        <tissue evidence="1">Skin</tissue>
    </source>
</reference>
<name>A0A0B7BEE4_9EUPU</name>
<dbReference type="AlphaFoldDB" id="A0A0B7BEE4"/>
<organism evidence="1">
    <name type="scientific">Arion vulgaris</name>
    <dbReference type="NCBI Taxonomy" id="1028688"/>
    <lineage>
        <taxon>Eukaryota</taxon>
        <taxon>Metazoa</taxon>
        <taxon>Spiralia</taxon>
        <taxon>Lophotrochozoa</taxon>
        <taxon>Mollusca</taxon>
        <taxon>Gastropoda</taxon>
        <taxon>Heterobranchia</taxon>
        <taxon>Euthyneura</taxon>
        <taxon>Panpulmonata</taxon>
        <taxon>Eupulmonata</taxon>
        <taxon>Stylommatophora</taxon>
        <taxon>Helicina</taxon>
        <taxon>Arionoidea</taxon>
        <taxon>Arionidae</taxon>
        <taxon>Arion</taxon>
    </lineage>
</organism>
<feature type="non-terminal residue" evidence="1">
    <location>
        <position position="51"/>
    </location>
</feature>
<proteinExistence type="predicted"/>
<accession>A0A0B7BEE4</accession>